<gene>
    <name evidence="2" type="ORF">S01H1_25268</name>
</gene>
<name>X0T494_9ZZZZ</name>
<organism evidence="2">
    <name type="scientific">marine sediment metagenome</name>
    <dbReference type="NCBI Taxonomy" id="412755"/>
    <lineage>
        <taxon>unclassified sequences</taxon>
        <taxon>metagenomes</taxon>
        <taxon>ecological metagenomes</taxon>
    </lineage>
</organism>
<dbReference type="EMBL" id="BARS01015241">
    <property type="protein sequence ID" value="GAF88323.1"/>
    <property type="molecule type" value="Genomic_DNA"/>
</dbReference>
<evidence type="ECO:0000313" key="2">
    <source>
        <dbReference type="EMBL" id="GAF88323.1"/>
    </source>
</evidence>
<feature type="region of interest" description="Disordered" evidence="1">
    <location>
        <begin position="1"/>
        <end position="30"/>
    </location>
</feature>
<sequence length="30" mass="3308">MTFGFRRNEGGIGASHREQRGDAFAQPLNS</sequence>
<feature type="non-terminal residue" evidence="2">
    <location>
        <position position="30"/>
    </location>
</feature>
<evidence type="ECO:0000256" key="1">
    <source>
        <dbReference type="SAM" id="MobiDB-lite"/>
    </source>
</evidence>
<proteinExistence type="predicted"/>
<reference evidence="2" key="1">
    <citation type="journal article" date="2014" name="Front. Microbiol.">
        <title>High frequency of phylogenetically diverse reductive dehalogenase-homologous genes in deep subseafloor sedimentary metagenomes.</title>
        <authorList>
            <person name="Kawai M."/>
            <person name="Futagami T."/>
            <person name="Toyoda A."/>
            <person name="Takaki Y."/>
            <person name="Nishi S."/>
            <person name="Hori S."/>
            <person name="Arai W."/>
            <person name="Tsubouchi T."/>
            <person name="Morono Y."/>
            <person name="Uchiyama I."/>
            <person name="Ito T."/>
            <person name="Fujiyama A."/>
            <person name="Inagaki F."/>
            <person name="Takami H."/>
        </authorList>
    </citation>
    <scope>NUCLEOTIDE SEQUENCE</scope>
    <source>
        <strain evidence="2">Expedition CK06-06</strain>
    </source>
</reference>
<comment type="caution">
    <text evidence="2">The sequence shown here is derived from an EMBL/GenBank/DDBJ whole genome shotgun (WGS) entry which is preliminary data.</text>
</comment>
<dbReference type="AlphaFoldDB" id="X0T494"/>
<accession>X0T494</accession>
<protein>
    <submittedName>
        <fullName evidence="2">Uncharacterized protein</fullName>
    </submittedName>
</protein>